<organism evidence="5 6">
    <name type="scientific">Candidatus Opimibacter skivensis</name>
    <dbReference type="NCBI Taxonomy" id="2982028"/>
    <lineage>
        <taxon>Bacteria</taxon>
        <taxon>Pseudomonadati</taxon>
        <taxon>Bacteroidota</taxon>
        <taxon>Saprospiria</taxon>
        <taxon>Saprospirales</taxon>
        <taxon>Saprospiraceae</taxon>
        <taxon>Candidatus Opimibacter</taxon>
    </lineage>
</organism>
<keyword evidence="4" id="KW-0175">Coiled coil</keyword>
<dbReference type="SUPFAM" id="SSF48452">
    <property type="entry name" value="TPR-like"/>
    <property type="match status" value="3"/>
</dbReference>
<accession>A0A9D7XR19</accession>
<feature type="repeat" description="TPR" evidence="3">
    <location>
        <begin position="388"/>
        <end position="421"/>
    </location>
</feature>
<feature type="repeat" description="TPR" evidence="3">
    <location>
        <begin position="252"/>
        <end position="285"/>
    </location>
</feature>
<dbReference type="PROSITE" id="PS50005">
    <property type="entry name" value="TPR"/>
    <property type="match status" value="3"/>
</dbReference>
<evidence type="ECO:0000256" key="2">
    <source>
        <dbReference type="ARBA" id="ARBA00022803"/>
    </source>
</evidence>
<evidence type="ECO:0000256" key="4">
    <source>
        <dbReference type="SAM" id="Coils"/>
    </source>
</evidence>
<feature type="coiled-coil region" evidence="4">
    <location>
        <begin position="525"/>
        <end position="552"/>
    </location>
</feature>
<keyword evidence="2 3" id="KW-0802">TPR repeat</keyword>
<comment type="caution">
    <text evidence="5">The sequence shown here is derived from an EMBL/GenBank/DDBJ whole genome shotgun (WGS) entry which is preliminary data.</text>
</comment>
<evidence type="ECO:0000256" key="1">
    <source>
        <dbReference type="ARBA" id="ARBA00022737"/>
    </source>
</evidence>
<dbReference type="Gene3D" id="1.25.40.10">
    <property type="entry name" value="Tetratricopeptide repeat domain"/>
    <property type="match status" value="3"/>
</dbReference>
<gene>
    <name evidence="5" type="ORF">IPP15_00080</name>
</gene>
<sequence>MMKDVEAKIVNYRQLQYILLARGDEQKDMTAYILSEPDWTARKTKIQLAVNAQYEKMQSGYLSNPEKRNAQLKEEMWRGYLHYKPIVVSNIGATIYAELTTPGKEAYNLFLEGADNLPQSISILEKEIGNGNKENMQNLLLLSRLSLLSFERYGSAFFLYYQIIGDASLATFMEFKEAAIFLNQSYQLAIGLIHFLEIVKDPEFQAMNRNDLASLYQDAGDNEAAAAQAAIALENYQLLENKDPNQFRLNTTAVMFNLGNAYMKLERYDESLKLFMSVLQRISQDNQEDNQIKSMGFYAHKFIANIIQKTLGQKEAFPYYDTVFNAFKRSPSIASGLPQDMLFGDYLCYCEGKELNGANADQVADCYEESIKFLDNAFDAERKTLGRTIVYHKLGEILESRGENQKALEFYQRSLSELEQTETPTTRELRMELYSCIGGLLDDYSRDKEALDYFHRSIALAQAPGYEQDPNSLWQMAVGWYKIGHYYYKRENADSAFVAFNKTMEYLNNKNADTLKTAPFIANTYNMIGATLSELKKDNKQAEENYQKAVDLYTVLGAVNPDLHMMDFATAAHNLLAMQSKHPETADKEADLALIDLVMKGFMMNPDHSTEATTLMSDMNRFMLLFSGHLTAIQNAMMEVQSLSDQRQKITGNKGKSDIQSRIVARLEEAYRLADTPTMGKLKDILSQELGNLAWYAIFDRKYVLAEASARRALELNPGQTWVNTNLAHSLILQNKVVEGKAIYDQYKDVVHTDGQLMRVIFLSDIDEMEKAGIKHPAWEDVKKMLKKE</sequence>
<protein>
    <submittedName>
        <fullName evidence="5">Tetratricopeptide repeat protein</fullName>
    </submittedName>
</protein>
<dbReference type="PANTHER" id="PTHR45641">
    <property type="entry name" value="TETRATRICOPEPTIDE REPEAT PROTEIN (AFU_ORTHOLOGUE AFUA_6G03870)"/>
    <property type="match status" value="1"/>
</dbReference>
<dbReference type="AlphaFoldDB" id="A0A9D7XR19"/>
<proteinExistence type="predicted"/>
<dbReference type="EMBL" id="JADKGY010000001">
    <property type="protein sequence ID" value="MBK9980818.1"/>
    <property type="molecule type" value="Genomic_DNA"/>
</dbReference>
<dbReference type="SMART" id="SM00028">
    <property type="entry name" value="TPR"/>
    <property type="match status" value="6"/>
</dbReference>
<reference evidence="5 6" key="1">
    <citation type="submission" date="2020-10" db="EMBL/GenBank/DDBJ databases">
        <title>Connecting structure to function with the recovery of over 1000 high-quality activated sludge metagenome-assembled genomes encoding full-length rRNA genes using long-read sequencing.</title>
        <authorList>
            <person name="Singleton C.M."/>
            <person name="Petriglieri F."/>
            <person name="Kristensen J.M."/>
            <person name="Kirkegaard R.H."/>
            <person name="Michaelsen T.Y."/>
            <person name="Andersen M.H."/>
            <person name="Karst S.M."/>
            <person name="Dueholm M.S."/>
            <person name="Nielsen P.H."/>
            <person name="Albertsen M."/>
        </authorList>
    </citation>
    <scope>NUCLEOTIDE SEQUENCE [LARGE SCALE GENOMIC DNA]</scope>
    <source>
        <strain evidence="5">Ribe_18-Q3-R11-54_MAXAC.273</strain>
    </source>
</reference>
<dbReference type="Proteomes" id="UP000808337">
    <property type="component" value="Unassembled WGS sequence"/>
</dbReference>
<name>A0A9D7XR19_9BACT</name>
<evidence type="ECO:0000313" key="5">
    <source>
        <dbReference type="EMBL" id="MBK9980818.1"/>
    </source>
</evidence>
<evidence type="ECO:0000256" key="3">
    <source>
        <dbReference type="PROSITE-ProRule" id="PRU00339"/>
    </source>
</evidence>
<dbReference type="PANTHER" id="PTHR45641:SF19">
    <property type="entry name" value="NEPHROCYSTIN-3"/>
    <property type="match status" value="1"/>
</dbReference>
<keyword evidence="1" id="KW-0677">Repeat</keyword>
<feature type="repeat" description="TPR" evidence="3">
    <location>
        <begin position="477"/>
        <end position="510"/>
    </location>
</feature>
<dbReference type="InterPro" id="IPR019734">
    <property type="entry name" value="TPR_rpt"/>
</dbReference>
<dbReference type="Pfam" id="PF13176">
    <property type="entry name" value="TPR_7"/>
    <property type="match status" value="2"/>
</dbReference>
<evidence type="ECO:0000313" key="6">
    <source>
        <dbReference type="Proteomes" id="UP000808337"/>
    </source>
</evidence>
<dbReference type="InterPro" id="IPR011990">
    <property type="entry name" value="TPR-like_helical_dom_sf"/>
</dbReference>